<dbReference type="GO" id="GO:0016787">
    <property type="term" value="F:hydrolase activity"/>
    <property type="evidence" value="ECO:0007669"/>
    <property type="project" value="UniProtKB-KW"/>
</dbReference>
<keyword evidence="2" id="KW-0378">Hydrolase</keyword>
<dbReference type="Pfam" id="PF03372">
    <property type="entry name" value="Exo_endo_phos"/>
    <property type="match status" value="1"/>
</dbReference>
<sequence length="367" mass="41747">MTIRIATFNTENLFRRPKVFRLPGDKQRREILSDYSKLISLLEKKTYDDKTKERIAELLKKHRVHDSRKDRPFFVNETRGQGTLFKTRGSGEHVTFEIVAKGRSGWTGWVELVRDDLDWEVVHNTGRVIAEVDADILLVVEVEDRTTLRRFNEQVLGGDLKKTPYPYDMVIDGNDPRGIDVGILSRHPITSMRSHVFDPDPDRPGEYLFSRDCPEYEIQIGGTPLWLLGNHLKSQSGDDPELRIAQARRVASIYQSALERSPYVVVAGDLNDEPSSEAIRALLGTGLRDVMSHPEYRGTPGTHGTGTSESQKLDYLMLPPPLWDQVQHVEVERRGIWAPSTVKSFDTVTSKWNRASDHAAVYADLDL</sequence>
<dbReference type="RefSeq" id="WP_059414126.1">
    <property type="nucleotide sequence ID" value="NZ_DF968188.1"/>
</dbReference>
<dbReference type="InterPro" id="IPR036691">
    <property type="entry name" value="Endo/exonu/phosph_ase_sf"/>
</dbReference>
<dbReference type="Gene3D" id="3.60.10.10">
    <property type="entry name" value="Endonuclease/exonuclease/phosphatase"/>
    <property type="match status" value="1"/>
</dbReference>
<evidence type="ECO:0000313" key="2">
    <source>
        <dbReference type="EMBL" id="GAP45543.1"/>
    </source>
</evidence>
<evidence type="ECO:0000313" key="3">
    <source>
        <dbReference type="Proteomes" id="UP000053859"/>
    </source>
</evidence>
<protein>
    <submittedName>
        <fullName evidence="2">Hydrolase</fullName>
    </submittedName>
</protein>
<dbReference type="AlphaFoldDB" id="A0A0K8PCR0"/>
<dbReference type="PANTHER" id="PTHR42834">
    <property type="entry name" value="ENDONUCLEASE/EXONUCLEASE/PHOSPHATASE FAMILY PROTEIN (AFU_ORTHOLOGUE AFUA_3G09210)"/>
    <property type="match status" value="1"/>
</dbReference>
<keyword evidence="3" id="KW-1185">Reference proteome</keyword>
<dbReference type="PATRIC" id="fig|146537.3.peg.289"/>
<organism evidence="2 3">
    <name type="scientific">Streptomyces azureus</name>
    <dbReference type="NCBI Taxonomy" id="146537"/>
    <lineage>
        <taxon>Bacteria</taxon>
        <taxon>Bacillati</taxon>
        <taxon>Actinomycetota</taxon>
        <taxon>Actinomycetes</taxon>
        <taxon>Kitasatosporales</taxon>
        <taxon>Streptomycetaceae</taxon>
        <taxon>Streptomyces</taxon>
    </lineage>
</organism>
<dbReference type="PANTHER" id="PTHR42834:SF1">
    <property type="entry name" value="ENDONUCLEASE_EXONUCLEASE_PHOSPHATASE FAMILY PROTEIN (AFU_ORTHOLOGUE AFUA_3G09210)"/>
    <property type="match status" value="1"/>
</dbReference>
<gene>
    <name evidence="2" type="ORF">SAZU_0273</name>
</gene>
<dbReference type="OrthoDB" id="1398885at2"/>
<proteinExistence type="predicted"/>
<accession>A0A0K8PCR0</accession>
<dbReference type="SUPFAM" id="SSF56219">
    <property type="entry name" value="DNase I-like"/>
    <property type="match status" value="1"/>
</dbReference>
<dbReference type="Proteomes" id="UP000053859">
    <property type="component" value="Unassembled WGS sequence"/>
</dbReference>
<name>A0A0K8PCR0_STRAJ</name>
<evidence type="ECO:0000259" key="1">
    <source>
        <dbReference type="Pfam" id="PF03372"/>
    </source>
</evidence>
<feature type="domain" description="Endonuclease/exonuclease/phosphatase" evidence="1">
    <location>
        <begin position="127"/>
        <end position="358"/>
    </location>
</feature>
<dbReference type="InterPro" id="IPR005135">
    <property type="entry name" value="Endo/exonuclease/phosphatase"/>
</dbReference>
<reference evidence="2" key="1">
    <citation type="journal article" date="2015" name="Genome Announc.">
        <title>Draft Genome Sequence of Thiostrepton-Producing Streptomyces azureus ATCC 14921.</title>
        <authorList>
            <person name="Sakihara K."/>
            <person name="Maeda J."/>
            <person name="Tashiro K."/>
            <person name="Fujino Y."/>
            <person name="Kuhara S."/>
            <person name="Ohshima T."/>
            <person name="Ogata S."/>
            <person name="Doi K."/>
        </authorList>
    </citation>
    <scope>NUCLEOTIDE SEQUENCE [LARGE SCALE GENOMIC DNA]</scope>
    <source>
        <strain evidence="2">ATCC14921</strain>
    </source>
</reference>
<dbReference type="EMBL" id="DF968188">
    <property type="protein sequence ID" value="GAP45543.1"/>
    <property type="molecule type" value="Genomic_DNA"/>
</dbReference>